<proteinExistence type="predicted"/>
<feature type="coiled-coil region" evidence="1">
    <location>
        <begin position="455"/>
        <end position="538"/>
    </location>
</feature>
<evidence type="ECO:0000256" key="1">
    <source>
        <dbReference type="SAM" id="Coils"/>
    </source>
</evidence>
<dbReference type="Proteomes" id="UP001208689">
    <property type="component" value="Chromosome"/>
</dbReference>
<sequence>MEKRIFASNNLWIIPSWGKVLGYPILGMYKNHKITDIRADSVVFLSSMECTIKNASETTHYIFGIGYYYVKFQIDQGKYIIDKRPLTALQIPDFLAQFLNKSKDITFMEGSDMILKELIYKIPLSLYQKSETQKSFLKGTLNREIFVPYKETIVDFVNYIQHNIDIDYPIIHHRILSADKRHFNHILISNQLQDKFKEEYLESTAGLNGISTEAKEVLEKDFSFMELAYIEKLLKRQEQVFAKIQFDPMYPFSLIENSDILLSQMKQSDPIIPAGISLITPLEIQKGLIQTAFIFSLDAPWPEEFPRKTLEIWGISKEKSIPKIALTEKKSTDLSPEYQKILSTYKQGPTESNSTFQFGFQKNPRVQQRILPPMPQDSIKAMLRYLERLIIEDYEMIEIGNAFSEVRDKIKDLKLHTDYIWNMSKIANILQKEKFGFGLNPRDKEKYLEDVHSWIQAIETEEQKEQERLEQIQREKEQIELEKQKEIQLERERIEQQHQEHMRLEHERLESERLKQLKQKEQEEIAREQRKQETIDQKQMKQQQLLETIPIIKPEFESLDKSPEIPISTKKEKEEQQIQKSPLDKYNELVMKFTEITNNINTLKKQKGKSKEEKKEIKTRLKSWKLELKLLKKEIKQKKKALKKQKLI</sequence>
<organism evidence="3 4">
    <name type="scientific">Candidatus Lokiarchaeum ossiferum</name>
    <dbReference type="NCBI Taxonomy" id="2951803"/>
    <lineage>
        <taxon>Archaea</taxon>
        <taxon>Promethearchaeati</taxon>
        <taxon>Promethearchaeota</taxon>
        <taxon>Promethearchaeia</taxon>
        <taxon>Promethearchaeales</taxon>
        <taxon>Promethearchaeaceae</taxon>
        <taxon>Candidatus Lokiarchaeum</taxon>
    </lineage>
</organism>
<evidence type="ECO:0000313" key="3">
    <source>
        <dbReference type="EMBL" id="UYP47544.1"/>
    </source>
</evidence>
<keyword evidence="4" id="KW-1185">Reference proteome</keyword>
<accession>A0ABY6HVL2</accession>
<dbReference type="EMBL" id="CP104013">
    <property type="protein sequence ID" value="UYP47544.1"/>
    <property type="molecule type" value="Genomic_DNA"/>
</dbReference>
<gene>
    <name evidence="3" type="ORF">NEF87_003829</name>
</gene>
<name>A0ABY6HVL2_9ARCH</name>
<feature type="coiled-coil region" evidence="1">
    <location>
        <begin position="600"/>
        <end position="648"/>
    </location>
</feature>
<protein>
    <submittedName>
        <fullName evidence="3">Uncharacterized protein</fullName>
    </submittedName>
</protein>
<evidence type="ECO:0000256" key="2">
    <source>
        <dbReference type="SAM" id="MobiDB-lite"/>
    </source>
</evidence>
<reference evidence="3" key="1">
    <citation type="submission" date="2022-09" db="EMBL/GenBank/DDBJ databases">
        <title>Actin cytoskeleton and complex cell architecture in an #Asgard archaeon.</title>
        <authorList>
            <person name="Ponce Toledo R.I."/>
            <person name="Schleper C."/>
            <person name="Rodrigues Oliveira T."/>
            <person name="Wollweber F."/>
            <person name="Xu J."/>
            <person name="Rittmann S."/>
            <person name="Klingl A."/>
            <person name="Pilhofer M."/>
        </authorList>
    </citation>
    <scope>NUCLEOTIDE SEQUENCE</scope>
    <source>
        <strain evidence="3">B-35</strain>
    </source>
</reference>
<feature type="region of interest" description="Disordered" evidence="2">
    <location>
        <begin position="562"/>
        <end position="581"/>
    </location>
</feature>
<evidence type="ECO:0000313" key="4">
    <source>
        <dbReference type="Proteomes" id="UP001208689"/>
    </source>
</evidence>
<keyword evidence="1" id="KW-0175">Coiled coil</keyword>